<feature type="chain" id="PRO_5045712931" description="Secreted protein" evidence="1">
    <location>
        <begin position="24"/>
        <end position="138"/>
    </location>
</feature>
<keyword evidence="1" id="KW-0732">Signal</keyword>
<evidence type="ECO:0000313" key="2">
    <source>
        <dbReference type="EMBL" id="KAK8246899.1"/>
    </source>
</evidence>
<dbReference type="Proteomes" id="UP001492380">
    <property type="component" value="Unassembled WGS sequence"/>
</dbReference>
<evidence type="ECO:0000256" key="1">
    <source>
        <dbReference type="SAM" id="SignalP"/>
    </source>
</evidence>
<evidence type="ECO:0008006" key="4">
    <source>
        <dbReference type="Google" id="ProtNLM"/>
    </source>
</evidence>
<comment type="caution">
    <text evidence="2">The sequence shown here is derived from an EMBL/GenBank/DDBJ whole genome shotgun (WGS) entry which is preliminary data.</text>
</comment>
<reference evidence="2 3" key="1">
    <citation type="submission" date="2024-04" db="EMBL/GenBank/DDBJ databases">
        <title>Phyllosticta paracitricarpa is synonymous to the EU quarantine fungus P. citricarpa based on phylogenomic analyses.</title>
        <authorList>
            <consortium name="Lawrence Berkeley National Laboratory"/>
            <person name="Van Ingen-Buijs V.A."/>
            <person name="Van Westerhoven A.C."/>
            <person name="Haridas S."/>
            <person name="Skiadas P."/>
            <person name="Martin F."/>
            <person name="Groenewald J.Z."/>
            <person name="Crous P.W."/>
            <person name="Seidl M.F."/>
        </authorList>
    </citation>
    <scope>NUCLEOTIDE SEQUENCE [LARGE SCALE GENOMIC DNA]</scope>
    <source>
        <strain evidence="2 3">CBS 123374</strain>
    </source>
</reference>
<gene>
    <name evidence="2" type="ORF">HDK90DRAFT_461690</name>
</gene>
<name>A0ABR1Z3B3_9PEZI</name>
<dbReference type="PROSITE" id="PS51257">
    <property type="entry name" value="PROKAR_LIPOPROTEIN"/>
    <property type="match status" value="1"/>
</dbReference>
<feature type="signal peptide" evidence="1">
    <location>
        <begin position="1"/>
        <end position="23"/>
    </location>
</feature>
<protein>
    <recommendedName>
        <fullName evidence="4">Secreted protein</fullName>
    </recommendedName>
</protein>
<evidence type="ECO:0000313" key="3">
    <source>
        <dbReference type="Proteomes" id="UP001492380"/>
    </source>
</evidence>
<accession>A0ABR1Z3B3</accession>
<proteinExistence type="predicted"/>
<sequence length="138" mass="15438">MRIESLFGMLLLWVACFFSSAATDKNSSASAALAKPSGYLGCKCMKYPGTGTDDADSTKKVCASSTYKDFAHMTDPMKNWVYPGEYCIPNNSNKHLIDGTAFRALCNKANPTNQEENICCYTINEQTGEQEWWEKCWE</sequence>
<keyword evidence="3" id="KW-1185">Reference proteome</keyword>
<organism evidence="2 3">
    <name type="scientific">Phyllosticta capitalensis</name>
    <dbReference type="NCBI Taxonomy" id="121624"/>
    <lineage>
        <taxon>Eukaryota</taxon>
        <taxon>Fungi</taxon>
        <taxon>Dikarya</taxon>
        <taxon>Ascomycota</taxon>
        <taxon>Pezizomycotina</taxon>
        <taxon>Dothideomycetes</taxon>
        <taxon>Dothideomycetes incertae sedis</taxon>
        <taxon>Botryosphaeriales</taxon>
        <taxon>Phyllostictaceae</taxon>
        <taxon>Phyllosticta</taxon>
    </lineage>
</organism>
<dbReference type="EMBL" id="JBBWRZ010000001">
    <property type="protein sequence ID" value="KAK8246899.1"/>
    <property type="molecule type" value="Genomic_DNA"/>
</dbReference>